<dbReference type="EMBL" id="SMGD01000008">
    <property type="protein sequence ID" value="TCK60081.1"/>
    <property type="molecule type" value="Genomic_DNA"/>
</dbReference>
<feature type="domain" description="DUF4123" evidence="1">
    <location>
        <begin position="14"/>
        <end position="118"/>
    </location>
</feature>
<comment type="caution">
    <text evidence="2">The sequence shown here is derived from an EMBL/GenBank/DDBJ whole genome shotgun (WGS) entry which is preliminary data.</text>
</comment>
<evidence type="ECO:0000313" key="2">
    <source>
        <dbReference type="EMBL" id="TCK60081.1"/>
    </source>
</evidence>
<evidence type="ECO:0000259" key="1">
    <source>
        <dbReference type="Pfam" id="PF13503"/>
    </source>
</evidence>
<dbReference type="OrthoDB" id="6353266at2"/>
<sequence length="293" mass="34130">MLDEPIWQSEAKQWLLLDGALVGHVVRYARGQVDNGIDVINLFWNSPWKDLDDIGPVIVEFHPELFNWAQQQAGYRYGLAFESDAPLITLYEHWQCIIRYPQPQGGDFLLRLYDPVIWDYFFLASAKPIQTQLFGPMHTVHTFGALEQRWQHYLKPVDDGEMSVEPIRQMKVSDEQWQALTEASRHYQAIRVMEHAEKYFPQLLSAPDAKSNHQWVMEELRRLSKIGASDDRSALLYINILGRMGNIWDEQNPNHQEFTQLLLSHEQLPTARIEQVEKLSADYHQSNKSGTDI</sequence>
<accession>A0A4V2PRT1</accession>
<dbReference type="InterPro" id="IPR025391">
    <property type="entry name" value="DUF4123"/>
</dbReference>
<dbReference type="AlphaFoldDB" id="A0A4V2PRT1"/>
<dbReference type="RefSeq" id="WP_131911461.1">
    <property type="nucleotide sequence ID" value="NZ_OU594967.1"/>
</dbReference>
<dbReference type="Pfam" id="PF13503">
    <property type="entry name" value="DUF4123"/>
    <property type="match status" value="1"/>
</dbReference>
<name>A0A4V2PRT1_9GAMM</name>
<keyword evidence="3" id="KW-1185">Reference proteome</keyword>
<gene>
    <name evidence="2" type="ORF">EV690_0609</name>
</gene>
<evidence type="ECO:0000313" key="3">
    <source>
        <dbReference type="Proteomes" id="UP000295565"/>
    </source>
</evidence>
<protein>
    <submittedName>
        <fullName evidence="2">Uncharacterized protein DUF4123</fullName>
    </submittedName>
</protein>
<organism evidence="2 3">
    <name type="scientific">Celerinatantimonas diazotrophica</name>
    <dbReference type="NCBI Taxonomy" id="412034"/>
    <lineage>
        <taxon>Bacteria</taxon>
        <taxon>Pseudomonadati</taxon>
        <taxon>Pseudomonadota</taxon>
        <taxon>Gammaproteobacteria</taxon>
        <taxon>Celerinatantimonadaceae</taxon>
        <taxon>Celerinatantimonas</taxon>
    </lineage>
</organism>
<proteinExistence type="predicted"/>
<reference evidence="2 3" key="1">
    <citation type="submission" date="2019-03" db="EMBL/GenBank/DDBJ databases">
        <title>Genomic Encyclopedia of Type Strains, Phase IV (KMG-IV): sequencing the most valuable type-strain genomes for metagenomic binning, comparative biology and taxonomic classification.</title>
        <authorList>
            <person name="Goeker M."/>
        </authorList>
    </citation>
    <scope>NUCLEOTIDE SEQUENCE [LARGE SCALE GENOMIC DNA]</scope>
    <source>
        <strain evidence="2 3">DSM 18577</strain>
    </source>
</reference>
<dbReference type="Proteomes" id="UP000295565">
    <property type="component" value="Unassembled WGS sequence"/>
</dbReference>